<evidence type="ECO:0000259" key="1">
    <source>
        <dbReference type="Pfam" id="PF02627"/>
    </source>
</evidence>
<dbReference type="Gene3D" id="1.20.1290.10">
    <property type="entry name" value="AhpD-like"/>
    <property type="match status" value="1"/>
</dbReference>
<dbReference type="EMBL" id="JBBXMP010000203">
    <property type="protein sequence ID" value="KAL0059853.1"/>
    <property type="molecule type" value="Genomic_DNA"/>
</dbReference>
<accession>A0ABR2ZGG4</accession>
<dbReference type="InterPro" id="IPR003779">
    <property type="entry name" value="CMD-like"/>
</dbReference>
<dbReference type="InterPro" id="IPR029032">
    <property type="entry name" value="AhpD-like"/>
</dbReference>
<organism evidence="2 3">
    <name type="scientific">Marasmius tenuissimus</name>
    <dbReference type="NCBI Taxonomy" id="585030"/>
    <lineage>
        <taxon>Eukaryota</taxon>
        <taxon>Fungi</taxon>
        <taxon>Dikarya</taxon>
        <taxon>Basidiomycota</taxon>
        <taxon>Agaricomycotina</taxon>
        <taxon>Agaricomycetes</taxon>
        <taxon>Agaricomycetidae</taxon>
        <taxon>Agaricales</taxon>
        <taxon>Marasmiineae</taxon>
        <taxon>Marasmiaceae</taxon>
        <taxon>Marasmius</taxon>
    </lineage>
</organism>
<dbReference type="SUPFAM" id="SSF69118">
    <property type="entry name" value="AhpD-like"/>
    <property type="match status" value="1"/>
</dbReference>
<dbReference type="PANTHER" id="PTHR28180">
    <property type="entry name" value="CONSERVED MITOCHONDRIAL PROTEIN-RELATED"/>
    <property type="match status" value="1"/>
</dbReference>
<comment type="caution">
    <text evidence="2">The sequence shown here is derived from an EMBL/GenBank/DDBJ whole genome shotgun (WGS) entry which is preliminary data.</text>
</comment>
<reference evidence="2 3" key="1">
    <citation type="submission" date="2024-05" db="EMBL/GenBank/DDBJ databases">
        <title>A draft genome resource for the thread blight pathogen Marasmius tenuissimus strain MS-2.</title>
        <authorList>
            <person name="Yulfo-Soto G.E."/>
            <person name="Baruah I.K."/>
            <person name="Amoako-Attah I."/>
            <person name="Bukari Y."/>
            <person name="Meinhardt L.W."/>
            <person name="Bailey B.A."/>
            <person name="Cohen S.P."/>
        </authorList>
    </citation>
    <scope>NUCLEOTIDE SEQUENCE [LARGE SCALE GENOMIC DNA]</scope>
    <source>
        <strain evidence="2 3">MS-2</strain>
    </source>
</reference>
<dbReference type="PANTHER" id="PTHR28180:SF2">
    <property type="entry name" value="PEROXISOMAL PROTEIN 2"/>
    <property type="match status" value="1"/>
</dbReference>
<dbReference type="InterPro" id="IPR052999">
    <property type="entry name" value="PTS1_Protein"/>
</dbReference>
<keyword evidence="3" id="KW-1185">Reference proteome</keyword>
<sequence length="211" mass="23015">MDTSFIPSEDFFPELKSLYTATNTCSTTWACIAAVAFSGFNVPEAVPLIFECAQRHENVEGKLLVRRIREALFKSGLMYGFPKFEKGLFSPDPTTQLDETKKKGQALFDQLYGEKSPTVSNFLEEIHSDLGGDFFMKTIAYGYIYGYTDILSATETSLCIVAGAIVAGTAPQLVDHEAGARRNGASADEIEATKRIVVAVAKGCNVRLASE</sequence>
<evidence type="ECO:0000313" key="3">
    <source>
        <dbReference type="Proteomes" id="UP001437256"/>
    </source>
</evidence>
<gene>
    <name evidence="2" type="ORF">AAF712_013393</name>
</gene>
<evidence type="ECO:0000313" key="2">
    <source>
        <dbReference type="EMBL" id="KAL0059853.1"/>
    </source>
</evidence>
<protein>
    <recommendedName>
        <fullName evidence="1">Carboxymuconolactone decarboxylase-like domain-containing protein</fullName>
    </recommendedName>
</protein>
<proteinExistence type="predicted"/>
<dbReference type="Proteomes" id="UP001437256">
    <property type="component" value="Unassembled WGS sequence"/>
</dbReference>
<name>A0ABR2ZGG4_9AGAR</name>
<dbReference type="Pfam" id="PF02627">
    <property type="entry name" value="CMD"/>
    <property type="match status" value="1"/>
</dbReference>
<feature type="domain" description="Carboxymuconolactone decarboxylase-like" evidence="1">
    <location>
        <begin position="148"/>
        <end position="209"/>
    </location>
</feature>